<name>A0ABU1F8V6_9RHOB</name>
<dbReference type="InterPro" id="IPR055492">
    <property type="entry name" value="DUF7064"/>
</dbReference>
<gene>
    <name evidence="2" type="ORF">RGD00_10630</name>
</gene>
<dbReference type="SUPFAM" id="SSF159245">
    <property type="entry name" value="AttH-like"/>
    <property type="match status" value="1"/>
</dbReference>
<evidence type="ECO:0000313" key="3">
    <source>
        <dbReference type="Proteomes" id="UP001247754"/>
    </source>
</evidence>
<evidence type="ECO:0000313" key="2">
    <source>
        <dbReference type="EMBL" id="MDR5653063.1"/>
    </source>
</evidence>
<keyword evidence="3" id="KW-1185">Reference proteome</keyword>
<proteinExistence type="predicted"/>
<reference evidence="2 3" key="1">
    <citation type="submission" date="2023-09" db="EMBL/GenBank/DDBJ databases">
        <title>Xinfangfangia sedmenti sp. nov., isolated the sedment.</title>
        <authorList>
            <person name="Xu L."/>
        </authorList>
    </citation>
    <scope>NUCLEOTIDE SEQUENCE [LARGE SCALE GENOMIC DNA]</scope>
    <source>
        <strain evidence="2 3">LG-4</strain>
    </source>
</reference>
<comment type="caution">
    <text evidence="2">The sequence shown here is derived from an EMBL/GenBank/DDBJ whole genome shotgun (WGS) entry which is preliminary data.</text>
</comment>
<feature type="domain" description="DUF7064" evidence="1">
    <location>
        <begin position="204"/>
        <end position="329"/>
    </location>
</feature>
<sequence>MIVPEGKRLILDPRDEYTHPPEPFSNYNESMYFNGFDAENPVGLWVRLGNRPNEGHAEMTVCVYLPDGSVGFMFRRVPITNNDRMNAGGLTFEVVEPFEHLTIAYEGEVLWLKDPAAMMDPARAFKENPKRACRIRLDVHGVSPMHGGEIVEADGSRWDLDPDKEVFRGHTEQHTAVSGELTVGDESWRIDGTGYRDKSWGPRHWQSFYHYKWAPITFGKDFGLLLSLMGNPAGAPIVVGHALRDGRLIPITDATVSVDYDARYFQKAIRLRLTTDEEVYDVTAETFSLIPLRHRRTLRDGSTSTARITEGMVRYTCNGRAVWGMSEFLDLLVEGDKPISVALETA</sequence>
<dbReference type="RefSeq" id="WP_310457300.1">
    <property type="nucleotide sequence ID" value="NZ_JAVKPH010000010.1"/>
</dbReference>
<organism evidence="2 3">
    <name type="scientific">Ruixingdingia sedimenti</name>
    <dbReference type="NCBI Taxonomy" id="3073604"/>
    <lineage>
        <taxon>Bacteria</taxon>
        <taxon>Pseudomonadati</taxon>
        <taxon>Pseudomonadota</taxon>
        <taxon>Alphaproteobacteria</taxon>
        <taxon>Rhodobacterales</taxon>
        <taxon>Paracoccaceae</taxon>
        <taxon>Ruixingdingia</taxon>
    </lineage>
</organism>
<dbReference type="Pfam" id="PF23212">
    <property type="entry name" value="DUF7064"/>
    <property type="match status" value="1"/>
</dbReference>
<protein>
    <recommendedName>
        <fullName evidence="1">DUF7064 domain-containing protein</fullName>
    </recommendedName>
</protein>
<accession>A0ABU1F8V6</accession>
<dbReference type="EMBL" id="JAVKPH010000010">
    <property type="protein sequence ID" value="MDR5653063.1"/>
    <property type="molecule type" value="Genomic_DNA"/>
</dbReference>
<dbReference type="Proteomes" id="UP001247754">
    <property type="component" value="Unassembled WGS sequence"/>
</dbReference>
<evidence type="ECO:0000259" key="1">
    <source>
        <dbReference type="Pfam" id="PF23212"/>
    </source>
</evidence>